<sequence length="239" mass="27179">MFFTWIAVYIPILIPPFTPYVQFENTQNYESSSSFFRENPMEEPRRTRYSGERAPPGGGRGCGRGSGRGHGHGSVNYHAECSDHQPAQPTIMENRVTAVPNAKPVPIKLNPNAKEYYPLPESDRSLFLTFSHGRPIPEMEIAKFFNSTYWECVERVYVHWPAPWNKNQIPLFGKIVFKEASIPLMMTAFGTKQCMFNIDGNPLWCKKFELNKTRSPKWNNKFMSSDGLNGGVSTVSMGL</sequence>
<dbReference type="Gramene" id="EOX96400">
    <property type="protein sequence ID" value="EOX96400"/>
    <property type="gene ID" value="TCM_005651"/>
</dbReference>
<protein>
    <submittedName>
        <fullName evidence="2">Uncharacterized protein</fullName>
    </submittedName>
</protein>
<dbReference type="HOGENOM" id="CLU_1162863_0_0_1"/>
<feature type="region of interest" description="Disordered" evidence="1">
    <location>
        <begin position="31"/>
        <end position="70"/>
    </location>
</feature>
<feature type="compositionally biased region" description="Gly residues" evidence="1">
    <location>
        <begin position="56"/>
        <end position="68"/>
    </location>
</feature>
<dbReference type="InParanoid" id="A0A061DUI4"/>
<reference evidence="2 3" key="1">
    <citation type="journal article" date="2013" name="Genome Biol.">
        <title>The genome sequence of the most widely cultivated cacao type and its use to identify candidate genes regulating pod color.</title>
        <authorList>
            <person name="Motamayor J.C."/>
            <person name="Mockaitis K."/>
            <person name="Schmutz J."/>
            <person name="Haiminen N."/>
            <person name="Iii D.L."/>
            <person name="Cornejo O."/>
            <person name="Findley S.D."/>
            <person name="Zheng P."/>
            <person name="Utro F."/>
            <person name="Royaert S."/>
            <person name="Saski C."/>
            <person name="Jenkins J."/>
            <person name="Podicheti R."/>
            <person name="Zhao M."/>
            <person name="Scheffler B.E."/>
            <person name="Stack J.C."/>
            <person name="Feltus F.A."/>
            <person name="Mustiga G.M."/>
            <person name="Amores F."/>
            <person name="Phillips W."/>
            <person name="Marelli J.P."/>
            <person name="May G.D."/>
            <person name="Shapiro H."/>
            <person name="Ma J."/>
            <person name="Bustamante C.D."/>
            <person name="Schnell R.J."/>
            <person name="Main D."/>
            <person name="Gilbert D."/>
            <person name="Parida L."/>
            <person name="Kuhn D.N."/>
        </authorList>
    </citation>
    <scope>NUCLEOTIDE SEQUENCE [LARGE SCALE GENOMIC DNA]</scope>
    <source>
        <strain evidence="3">cv. Matina 1-6</strain>
    </source>
</reference>
<dbReference type="AlphaFoldDB" id="A0A061DUI4"/>
<organism evidence="2 3">
    <name type="scientific">Theobroma cacao</name>
    <name type="common">Cacao</name>
    <name type="synonym">Cocoa</name>
    <dbReference type="NCBI Taxonomy" id="3641"/>
    <lineage>
        <taxon>Eukaryota</taxon>
        <taxon>Viridiplantae</taxon>
        <taxon>Streptophyta</taxon>
        <taxon>Embryophyta</taxon>
        <taxon>Tracheophyta</taxon>
        <taxon>Spermatophyta</taxon>
        <taxon>Magnoliopsida</taxon>
        <taxon>eudicotyledons</taxon>
        <taxon>Gunneridae</taxon>
        <taxon>Pentapetalae</taxon>
        <taxon>rosids</taxon>
        <taxon>malvids</taxon>
        <taxon>Malvales</taxon>
        <taxon>Malvaceae</taxon>
        <taxon>Byttnerioideae</taxon>
        <taxon>Theobroma</taxon>
    </lineage>
</organism>
<dbReference type="PANTHER" id="PTHR33527:SF45">
    <property type="entry name" value="RRM DOMAIN-CONTAINING PROTEIN"/>
    <property type="match status" value="1"/>
</dbReference>
<evidence type="ECO:0000313" key="2">
    <source>
        <dbReference type="EMBL" id="EOX96400.1"/>
    </source>
</evidence>
<dbReference type="EMBL" id="CM001879">
    <property type="protein sequence ID" value="EOX96400.1"/>
    <property type="molecule type" value="Genomic_DNA"/>
</dbReference>
<proteinExistence type="predicted"/>
<name>A0A061DUI4_THECC</name>
<dbReference type="Proteomes" id="UP000026915">
    <property type="component" value="Chromosome 1"/>
</dbReference>
<dbReference type="eggNOG" id="ENOG502SQV9">
    <property type="taxonomic scope" value="Eukaryota"/>
</dbReference>
<gene>
    <name evidence="2" type="ORF">TCM_005651</name>
</gene>
<evidence type="ECO:0000313" key="3">
    <source>
        <dbReference type="Proteomes" id="UP000026915"/>
    </source>
</evidence>
<evidence type="ECO:0000256" key="1">
    <source>
        <dbReference type="SAM" id="MobiDB-lite"/>
    </source>
</evidence>
<accession>A0A061DUI4</accession>
<keyword evidence="3" id="KW-1185">Reference proteome</keyword>
<dbReference type="STRING" id="3641.A0A061DUI4"/>
<feature type="compositionally biased region" description="Basic and acidic residues" evidence="1">
    <location>
        <begin position="39"/>
        <end position="51"/>
    </location>
</feature>
<dbReference type="PANTHER" id="PTHR33527">
    <property type="entry name" value="OS07G0274300 PROTEIN"/>
    <property type="match status" value="1"/>
</dbReference>